<evidence type="ECO:0000256" key="2">
    <source>
        <dbReference type="ARBA" id="ARBA00022475"/>
    </source>
</evidence>
<accession>A0ABW2TSG2</accession>
<feature type="transmembrane region" description="Helical" evidence="6">
    <location>
        <begin position="291"/>
        <end position="312"/>
    </location>
</feature>
<protein>
    <submittedName>
        <fullName evidence="7">MFS transporter</fullName>
    </submittedName>
</protein>
<evidence type="ECO:0000256" key="5">
    <source>
        <dbReference type="ARBA" id="ARBA00023136"/>
    </source>
</evidence>
<feature type="transmembrane region" description="Helical" evidence="6">
    <location>
        <begin position="66"/>
        <end position="84"/>
    </location>
</feature>
<dbReference type="PANTHER" id="PTHR23513:SF11">
    <property type="entry name" value="STAPHYLOFERRIN A TRANSPORTER"/>
    <property type="match status" value="1"/>
</dbReference>
<evidence type="ECO:0000256" key="3">
    <source>
        <dbReference type="ARBA" id="ARBA00022692"/>
    </source>
</evidence>
<feature type="transmembrane region" description="Helical" evidence="6">
    <location>
        <begin position="357"/>
        <end position="377"/>
    </location>
</feature>
<keyword evidence="8" id="KW-1185">Reference proteome</keyword>
<keyword evidence="5 6" id="KW-0472">Membrane</keyword>
<organism evidence="7 8">
    <name type="scientific">Actinokineospora soli</name>
    <dbReference type="NCBI Taxonomy" id="1048753"/>
    <lineage>
        <taxon>Bacteria</taxon>
        <taxon>Bacillati</taxon>
        <taxon>Actinomycetota</taxon>
        <taxon>Actinomycetes</taxon>
        <taxon>Pseudonocardiales</taxon>
        <taxon>Pseudonocardiaceae</taxon>
        <taxon>Actinokineospora</taxon>
    </lineage>
</organism>
<feature type="transmembrane region" description="Helical" evidence="6">
    <location>
        <begin position="90"/>
        <end position="110"/>
    </location>
</feature>
<gene>
    <name evidence="7" type="ORF">ACFQV2_24205</name>
</gene>
<dbReference type="SUPFAM" id="SSF103473">
    <property type="entry name" value="MFS general substrate transporter"/>
    <property type="match status" value="1"/>
</dbReference>
<evidence type="ECO:0000313" key="7">
    <source>
        <dbReference type="EMBL" id="MFC7616109.1"/>
    </source>
</evidence>
<dbReference type="Pfam" id="PF07690">
    <property type="entry name" value="MFS_1"/>
    <property type="match status" value="1"/>
</dbReference>
<feature type="transmembrane region" description="Helical" evidence="6">
    <location>
        <begin position="324"/>
        <end position="351"/>
    </location>
</feature>
<keyword evidence="2" id="KW-1003">Cell membrane</keyword>
<sequence>MRAYLGAAACARVADEMVGVAVVLLVLHRTSSPALAGAMVTAYTLPSIVSGPVLGAWLDRATHRRAILAGGGLLLAAATAGVALTAGRSWVPFALAVLTGFAVPLTSGGYSSLVPHLVPASGLARANALDAAVFNVAAIAGPGLAGVLAAALSPDAAVLAISGLALVGAALTALLPAVPPVPRERSGLLSTVRAGVRHLVRTPPLLGATLTSALSLGSVGVLATALPLRTAELGAGQSAAGLVWAALEVGCLAATLVLGRRLQDRRVDLVVYACTAAYGVAMLTWPLAGSLVVLLALALAAGLVEGLALPGIMATRQRHSPPELLAQVSITGASLKVGGFALGAALGGWLVPAAGPGTAIAVVAAAQLGAAALGWAVGRYSVAVPIRSERPAQ</sequence>
<name>A0ABW2TSG2_9PSEU</name>
<feature type="transmembrane region" description="Helical" evidence="6">
    <location>
        <begin position="238"/>
        <end position="257"/>
    </location>
</feature>
<proteinExistence type="predicted"/>
<feature type="transmembrane region" description="Helical" evidence="6">
    <location>
        <begin position="131"/>
        <end position="152"/>
    </location>
</feature>
<dbReference type="InterPro" id="IPR011701">
    <property type="entry name" value="MFS"/>
</dbReference>
<dbReference type="PANTHER" id="PTHR23513">
    <property type="entry name" value="INTEGRAL MEMBRANE EFFLUX PROTEIN-RELATED"/>
    <property type="match status" value="1"/>
</dbReference>
<comment type="subcellular location">
    <subcellularLocation>
        <location evidence="1">Cell membrane</location>
        <topology evidence="1">Multi-pass membrane protein</topology>
    </subcellularLocation>
</comment>
<feature type="transmembrane region" description="Helical" evidence="6">
    <location>
        <begin position="269"/>
        <end position="285"/>
    </location>
</feature>
<evidence type="ECO:0000256" key="6">
    <source>
        <dbReference type="SAM" id="Phobius"/>
    </source>
</evidence>
<feature type="transmembrane region" description="Helical" evidence="6">
    <location>
        <begin position="158"/>
        <end position="178"/>
    </location>
</feature>
<dbReference type="CDD" id="cd06173">
    <property type="entry name" value="MFS_MefA_like"/>
    <property type="match status" value="1"/>
</dbReference>
<evidence type="ECO:0000313" key="8">
    <source>
        <dbReference type="Proteomes" id="UP001596512"/>
    </source>
</evidence>
<keyword evidence="3 6" id="KW-0812">Transmembrane</keyword>
<dbReference type="Proteomes" id="UP001596512">
    <property type="component" value="Unassembled WGS sequence"/>
</dbReference>
<dbReference type="EMBL" id="JBHTEY010000004">
    <property type="protein sequence ID" value="MFC7616109.1"/>
    <property type="molecule type" value="Genomic_DNA"/>
</dbReference>
<evidence type="ECO:0000256" key="1">
    <source>
        <dbReference type="ARBA" id="ARBA00004651"/>
    </source>
</evidence>
<comment type="caution">
    <text evidence="7">The sequence shown here is derived from an EMBL/GenBank/DDBJ whole genome shotgun (WGS) entry which is preliminary data.</text>
</comment>
<feature type="transmembrane region" description="Helical" evidence="6">
    <location>
        <begin position="205"/>
        <end position="226"/>
    </location>
</feature>
<dbReference type="InterPro" id="IPR036259">
    <property type="entry name" value="MFS_trans_sf"/>
</dbReference>
<feature type="transmembrane region" description="Helical" evidence="6">
    <location>
        <begin position="34"/>
        <end position="54"/>
    </location>
</feature>
<reference evidence="8" key="1">
    <citation type="journal article" date="2019" name="Int. J. Syst. Evol. Microbiol.">
        <title>The Global Catalogue of Microorganisms (GCM) 10K type strain sequencing project: providing services to taxonomists for standard genome sequencing and annotation.</title>
        <authorList>
            <consortium name="The Broad Institute Genomics Platform"/>
            <consortium name="The Broad Institute Genome Sequencing Center for Infectious Disease"/>
            <person name="Wu L."/>
            <person name="Ma J."/>
        </authorList>
    </citation>
    <scope>NUCLEOTIDE SEQUENCE [LARGE SCALE GENOMIC DNA]</scope>
    <source>
        <strain evidence="8">JCM 17695</strain>
    </source>
</reference>
<dbReference type="Gene3D" id="1.20.1250.20">
    <property type="entry name" value="MFS general substrate transporter like domains"/>
    <property type="match status" value="1"/>
</dbReference>
<evidence type="ECO:0000256" key="4">
    <source>
        <dbReference type="ARBA" id="ARBA00022989"/>
    </source>
</evidence>
<keyword evidence="4 6" id="KW-1133">Transmembrane helix</keyword>